<name>A0A3N4YII2_9MICO</name>
<dbReference type="SUPFAM" id="SSF47413">
    <property type="entry name" value="lambda repressor-like DNA-binding domains"/>
    <property type="match status" value="1"/>
</dbReference>
<evidence type="ECO:0000256" key="1">
    <source>
        <dbReference type="ARBA" id="ARBA00022491"/>
    </source>
</evidence>
<dbReference type="PROSITE" id="PS50932">
    <property type="entry name" value="HTH_LACI_2"/>
    <property type="match status" value="1"/>
</dbReference>
<keyword evidence="3" id="KW-0238">DNA-binding</keyword>
<dbReference type="PANTHER" id="PTHR30146">
    <property type="entry name" value="LACI-RELATED TRANSCRIPTIONAL REPRESSOR"/>
    <property type="match status" value="1"/>
</dbReference>
<dbReference type="AlphaFoldDB" id="A0A3N4YII2"/>
<dbReference type="RefSeq" id="WP_211341521.1">
    <property type="nucleotide sequence ID" value="NZ_RKQZ01000001.1"/>
</dbReference>
<feature type="domain" description="HTH lacI-type" evidence="6">
    <location>
        <begin position="6"/>
        <end position="63"/>
    </location>
</feature>
<protein>
    <submittedName>
        <fullName evidence="7">LacI family transcriptional regulator</fullName>
    </submittedName>
</protein>
<organism evidence="7 8">
    <name type="scientific">Myceligenerans xiligouense</name>
    <dbReference type="NCBI Taxonomy" id="253184"/>
    <lineage>
        <taxon>Bacteria</taxon>
        <taxon>Bacillati</taxon>
        <taxon>Actinomycetota</taxon>
        <taxon>Actinomycetes</taxon>
        <taxon>Micrococcales</taxon>
        <taxon>Promicromonosporaceae</taxon>
        <taxon>Myceligenerans</taxon>
    </lineage>
</organism>
<dbReference type="CDD" id="cd01392">
    <property type="entry name" value="HTH_LacI"/>
    <property type="match status" value="1"/>
</dbReference>
<evidence type="ECO:0000256" key="5">
    <source>
        <dbReference type="SAM" id="MobiDB-lite"/>
    </source>
</evidence>
<keyword evidence="4" id="KW-0804">Transcription</keyword>
<evidence type="ECO:0000313" key="7">
    <source>
        <dbReference type="EMBL" id="RPF20939.1"/>
    </source>
</evidence>
<evidence type="ECO:0000256" key="4">
    <source>
        <dbReference type="ARBA" id="ARBA00023163"/>
    </source>
</evidence>
<feature type="region of interest" description="Disordered" evidence="5">
    <location>
        <begin position="335"/>
        <end position="354"/>
    </location>
</feature>
<keyword evidence="8" id="KW-1185">Reference proteome</keyword>
<dbReference type="InterPro" id="IPR010982">
    <property type="entry name" value="Lambda_DNA-bd_dom_sf"/>
</dbReference>
<keyword evidence="2" id="KW-0805">Transcription regulation</keyword>
<sequence length="354" mass="37513">MGSKRVTLADVARAAGVSPSTASLVMTGRGRELRISEAVHDRVRAAAEDLGYRPNAVSIGLRKGTTRTIGFVSDSVASSRLAGDMIKGAIEAARERGFMLFIGETGGKPAEEAKLVEAMLDHQADGIVLASMFTRSRPLPPDIDRIPAVLLNLTAPGNTTIPSVLPDEERAGREAAELLLAAGHREIHLIGAGPGLDDWPAVAIAARERLRGILGAFDDAGVRPASGHEDPSWLPQQGWEAARRILTSAGPAPLALLCFNDRLAFGAYQAVQETGRSIPDDVSVVSFDDASVAGWLRPGLTTFALPHRALGRRAVELLLEQVGAGADRAGLEPDQLVHQLPMPLRSRESVAPPR</sequence>
<dbReference type="GO" id="GO:0000976">
    <property type="term" value="F:transcription cis-regulatory region binding"/>
    <property type="evidence" value="ECO:0007669"/>
    <property type="project" value="TreeGrafter"/>
</dbReference>
<evidence type="ECO:0000259" key="6">
    <source>
        <dbReference type="PROSITE" id="PS50932"/>
    </source>
</evidence>
<dbReference type="SUPFAM" id="SSF53822">
    <property type="entry name" value="Periplasmic binding protein-like I"/>
    <property type="match status" value="1"/>
</dbReference>
<dbReference type="Pfam" id="PF00356">
    <property type="entry name" value="LacI"/>
    <property type="match status" value="1"/>
</dbReference>
<dbReference type="InterPro" id="IPR028082">
    <property type="entry name" value="Peripla_BP_I"/>
</dbReference>
<dbReference type="Gene3D" id="3.40.50.2300">
    <property type="match status" value="2"/>
</dbReference>
<dbReference type="CDD" id="cd06288">
    <property type="entry name" value="PBP1_sucrose_transcription_regulator"/>
    <property type="match status" value="1"/>
</dbReference>
<dbReference type="EMBL" id="RKQZ01000001">
    <property type="protein sequence ID" value="RPF20939.1"/>
    <property type="molecule type" value="Genomic_DNA"/>
</dbReference>
<dbReference type="GO" id="GO:0003700">
    <property type="term" value="F:DNA-binding transcription factor activity"/>
    <property type="evidence" value="ECO:0007669"/>
    <property type="project" value="TreeGrafter"/>
</dbReference>
<proteinExistence type="predicted"/>
<gene>
    <name evidence="7" type="ORF">EDD34_1547</name>
</gene>
<dbReference type="Pfam" id="PF13377">
    <property type="entry name" value="Peripla_BP_3"/>
    <property type="match status" value="1"/>
</dbReference>
<reference evidence="7 8" key="1">
    <citation type="submission" date="2018-11" db="EMBL/GenBank/DDBJ databases">
        <title>Sequencing the genomes of 1000 actinobacteria strains.</title>
        <authorList>
            <person name="Klenk H.-P."/>
        </authorList>
    </citation>
    <scope>NUCLEOTIDE SEQUENCE [LARGE SCALE GENOMIC DNA]</scope>
    <source>
        <strain evidence="7 8">DSM 15700</strain>
    </source>
</reference>
<comment type="caution">
    <text evidence="7">The sequence shown here is derived from an EMBL/GenBank/DDBJ whole genome shotgun (WGS) entry which is preliminary data.</text>
</comment>
<dbReference type="PROSITE" id="PS00356">
    <property type="entry name" value="HTH_LACI_1"/>
    <property type="match status" value="1"/>
</dbReference>
<dbReference type="SMART" id="SM00354">
    <property type="entry name" value="HTH_LACI"/>
    <property type="match status" value="1"/>
</dbReference>
<dbReference type="PANTHER" id="PTHR30146:SF148">
    <property type="entry name" value="HTH-TYPE TRANSCRIPTIONAL REPRESSOR PURR-RELATED"/>
    <property type="match status" value="1"/>
</dbReference>
<keyword evidence="1" id="KW-0678">Repressor</keyword>
<evidence type="ECO:0000313" key="8">
    <source>
        <dbReference type="Proteomes" id="UP000280501"/>
    </source>
</evidence>
<accession>A0A3N4YII2</accession>
<dbReference type="Gene3D" id="1.10.260.40">
    <property type="entry name" value="lambda repressor-like DNA-binding domains"/>
    <property type="match status" value="1"/>
</dbReference>
<dbReference type="InterPro" id="IPR046335">
    <property type="entry name" value="LacI/GalR-like_sensor"/>
</dbReference>
<evidence type="ECO:0000256" key="3">
    <source>
        <dbReference type="ARBA" id="ARBA00023125"/>
    </source>
</evidence>
<evidence type="ECO:0000256" key="2">
    <source>
        <dbReference type="ARBA" id="ARBA00023015"/>
    </source>
</evidence>
<dbReference type="InterPro" id="IPR000843">
    <property type="entry name" value="HTH_LacI"/>
</dbReference>
<dbReference type="Proteomes" id="UP000280501">
    <property type="component" value="Unassembled WGS sequence"/>
</dbReference>